<keyword evidence="4 5" id="KW-0687">Ribonucleoprotein</keyword>
<keyword evidence="3 5" id="KW-0689">Ribosomal protein</keyword>
<comment type="function">
    <text evidence="5">One of the primary rRNA binding proteins. Required for association of the 30S and 50S subunits to form the 70S ribosome, for tRNA binding and peptide bond formation. It has been suggested to have peptidyltransferase activity; this is somewhat controversial. Makes several contacts with the 16S rRNA in the 70S ribosome.</text>
</comment>
<evidence type="ECO:0000256" key="1">
    <source>
        <dbReference type="ARBA" id="ARBA00005636"/>
    </source>
</evidence>
<dbReference type="GO" id="GO:0005840">
    <property type="term" value="C:ribosome"/>
    <property type="evidence" value="ECO:0007669"/>
    <property type="project" value="UniProtKB-KW"/>
</dbReference>
<feature type="domain" description="Large ribosomal subunit protein uL2 C-terminal" evidence="7">
    <location>
        <begin position="124"/>
        <end position="253"/>
    </location>
</feature>
<protein>
    <recommendedName>
        <fullName evidence="5">Large ribosomal subunit protein uL2</fullName>
    </recommendedName>
</protein>
<dbReference type="NCBIfam" id="TIGR01171">
    <property type="entry name" value="rplB_bact"/>
    <property type="match status" value="1"/>
</dbReference>
<organism evidence="9 10">
    <name type="scientific">Roseofilum capinflatum BLCC-M114</name>
    <dbReference type="NCBI Taxonomy" id="3022440"/>
    <lineage>
        <taxon>Bacteria</taxon>
        <taxon>Bacillati</taxon>
        <taxon>Cyanobacteriota</taxon>
        <taxon>Cyanophyceae</taxon>
        <taxon>Desertifilales</taxon>
        <taxon>Desertifilaceae</taxon>
        <taxon>Roseofilum</taxon>
        <taxon>Roseofilum capinflatum</taxon>
    </lineage>
</organism>
<keyword evidence="2 5" id="KW-0699">rRNA-binding</keyword>
<feature type="compositionally biased region" description="Basic residues" evidence="6">
    <location>
        <begin position="209"/>
        <end position="219"/>
    </location>
</feature>
<dbReference type="SMART" id="SM01382">
    <property type="entry name" value="Ribosomal_L2_C"/>
    <property type="match status" value="1"/>
</dbReference>
<keyword evidence="5" id="KW-0694">RNA-binding</keyword>
<evidence type="ECO:0000259" key="8">
    <source>
        <dbReference type="SMART" id="SM01383"/>
    </source>
</evidence>
<proteinExistence type="inferred from homology"/>
<gene>
    <name evidence="5 9" type="primary">rplB</name>
    <name evidence="5" type="synonym">rpl2</name>
    <name evidence="9" type="ORF">PMG25_05235</name>
</gene>
<feature type="domain" description="Large ribosomal subunit protein uL2 RNA-binding" evidence="8">
    <location>
        <begin position="42"/>
        <end position="118"/>
    </location>
</feature>
<dbReference type="InterPro" id="IPR014722">
    <property type="entry name" value="Rib_uL2_dom2"/>
</dbReference>
<name>A0ABT7B2U3_9CYAN</name>
<dbReference type="HAMAP" id="MF_01320_B">
    <property type="entry name" value="Ribosomal_uL2_B"/>
    <property type="match status" value="1"/>
</dbReference>
<sequence>MGIRSYKPYTSSTRQQSVSDFAEITKDRPEKSLIKKKHRVKGRNNRGVITCRHRGGGHKRRYRLVDFRRNKHNIPAKVAAIEYDPNRNARLALLFYTDGEKRYILHPKGLAVGTTVISGETVPIEVGNCMPLANMPLGTSVHNIELVPGKGGQIVRAAGATAQVVAKEGDYVTLRLPSTEVRMVRRECYATIGQVGNVEARNISLGKAGRTRWKGRRPQVRGSVMNPVDHPHGGGEGRAPVGRSGPVTPWGKPALGAKTRKKHKSSDRLIVRRRRRTSKRGRGGRQA</sequence>
<dbReference type="SMART" id="SM01383">
    <property type="entry name" value="Ribosomal_L2"/>
    <property type="match status" value="1"/>
</dbReference>
<dbReference type="Gene3D" id="4.10.950.10">
    <property type="entry name" value="Ribosomal protein L2, domain 3"/>
    <property type="match status" value="1"/>
</dbReference>
<dbReference type="SUPFAM" id="SSF50249">
    <property type="entry name" value="Nucleic acid-binding proteins"/>
    <property type="match status" value="1"/>
</dbReference>
<evidence type="ECO:0000256" key="3">
    <source>
        <dbReference type="ARBA" id="ARBA00022980"/>
    </source>
</evidence>
<dbReference type="Proteomes" id="UP001235849">
    <property type="component" value="Unassembled WGS sequence"/>
</dbReference>
<evidence type="ECO:0000256" key="4">
    <source>
        <dbReference type="ARBA" id="ARBA00023274"/>
    </source>
</evidence>
<comment type="subunit">
    <text evidence="5">Part of the 50S ribosomal subunit. Forms a bridge to the 30S subunit in the 70S ribosome.</text>
</comment>
<evidence type="ECO:0000256" key="6">
    <source>
        <dbReference type="SAM" id="MobiDB-lite"/>
    </source>
</evidence>
<comment type="caution">
    <text evidence="9">The sequence shown here is derived from an EMBL/GenBank/DDBJ whole genome shotgun (WGS) entry which is preliminary data.</text>
</comment>
<evidence type="ECO:0000259" key="7">
    <source>
        <dbReference type="SMART" id="SM01382"/>
    </source>
</evidence>
<dbReference type="Pfam" id="PF00181">
    <property type="entry name" value="Ribosomal_L2_N"/>
    <property type="match status" value="1"/>
</dbReference>
<dbReference type="InterPro" id="IPR022666">
    <property type="entry name" value="Ribosomal_uL2_RNA-bd_dom"/>
</dbReference>
<dbReference type="SUPFAM" id="SSF50104">
    <property type="entry name" value="Translation proteins SH3-like domain"/>
    <property type="match status" value="1"/>
</dbReference>
<dbReference type="InterPro" id="IPR022671">
    <property type="entry name" value="Ribosomal_uL2_CS"/>
</dbReference>
<keyword evidence="10" id="KW-1185">Reference proteome</keyword>
<dbReference type="PROSITE" id="PS00467">
    <property type="entry name" value="RIBOSOMAL_L2"/>
    <property type="match status" value="1"/>
</dbReference>
<evidence type="ECO:0000256" key="2">
    <source>
        <dbReference type="ARBA" id="ARBA00022730"/>
    </source>
</evidence>
<dbReference type="InterPro" id="IPR014726">
    <property type="entry name" value="Ribosomal_uL2_dom3"/>
</dbReference>
<dbReference type="InterPro" id="IPR005880">
    <property type="entry name" value="Ribosomal_uL2_bac/org-type"/>
</dbReference>
<dbReference type="PIRSF" id="PIRSF002158">
    <property type="entry name" value="Ribosomal_L2"/>
    <property type="match status" value="1"/>
</dbReference>
<evidence type="ECO:0000313" key="9">
    <source>
        <dbReference type="EMBL" id="MDJ1173492.1"/>
    </source>
</evidence>
<dbReference type="InterPro" id="IPR022669">
    <property type="entry name" value="Ribosomal_uL2_C"/>
</dbReference>
<evidence type="ECO:0000313" key="10">
    <source>
        <dbReference type="Proteomes" id="UP001235849"/>
    </source>
</evidence>
<dbReference type="Gene3D" id="2.30.30.30">
    <property type="match status" value="1"/>
</dbReference>
<dbReference type="InterPro" id="IPR002171">
    <property type="entry name" value="Ribosomal_uL2"/>
</dbReference>
<accession>A0ABT7B2U3</accession>
<dbReference type="InterPro" id="IPR012340">
    <property type="entry name" value="NA-bd_OB-fold"/>
</dbReference>
<dbReference type="PANTHER" id="PTHR13691:SF5">
    <property type="entry name" value="LARGE RIBOSOMAL SUBUNIT PROTEIN UL2M"/>
    <property type="match status" value="1"/>
</dbReference>
<dbReference type="RefSeq" id="WP_283765848.1">
    <property type="nucleotide sequence ID" value="NZ_JAQOSO010000022.1"/>
</dbReference>
<reference evidence="9 10" key="1">
    <citation type="submission" date="2023-01" db="EMBL/GenBank/DDBJ databases">
        <title>Novel diversity within Roseofilum (Cyanobacteria; Desertifilaceae) from marine benthic mats with descriptions of four novel species.</title>
        <authorList>
            <person name="Wang Y."/>
            <person name="Berthold D.E."/>
            <person name="Hu J."/>
            <person name="Lefler F.W."/>
            <person name="Laughinghouse H.D. IV."/>
        </authorList>
    </citation>
    <scope>NUCLEOTIDE SEQUENCE [LARGE SCALE GENOMIC DNA]</scope>
    <source>
        <strain evidence="9 10">BLCC-M114</strain>
    </source>
</reference>
<dbReference type="EMBL" id="JAQOSO010000022">
    <property type="protein sequence ID" value="MDJ1173492.1"/>
    <property type="molecule type" value="Genomic_DNA"/>
</dbReference>
<feature type="region of interest" description="Disordered" evidence="6">
    <location>
        <begin position="209"/>
        <end position="287"/>
    </location>
</feature>
<evidence type="ECO:0000256" key="5">
    <source>
        <dbReference type="HAMAP-Rule" id="MF_01320"/>
    </source>
</evidence>
<feature type="compositionally biased region" description="Basic residues" evidence="6">
    <location>
        <begin position="258"/>
        <end position="287"/>
    </location>
</feature>
<dbReference type="PANTHER" id="PTHR13691">
    <property type="entry name" value="RIBOSOMAL PROTEIN L2"/>
    <property type="match status" value="1"/>
</dbReference>
<comment type="similarity">
    <text evidence="1 5">Belongs to the universal ribosomal protein uL2 family.</text>
</comment>
<dbReference type="Pfam" id="PF03947">
    <property type="entry name" value="Ribosomal_L2_C"/>
    <property type="match status" value="1"/>
</dbReference>
<dbReference type="InterPro" id="IPR008991">
    <property type="entry name" value="Translation_prot_SH3-like_sf"/>
</dbReference>
<dbReference type="Gene3D" id="2.40.50.140">
    <property type="entry name" value="Nucleic acid-binding proteins"/>
    <property type="match status" value="1"/>
</dbReference>